<dbReference type="PANTHER" id="PTHR30427">
    <property type="entry name" value="TRANSCRIPTIONAL ACTIVATOR PROTEIN LYSR"/>
    <property type="match status" value="1"/>
</dbReference>
<comment type="caution">
    <text evidence="6">The sequence shown here is derived from an EMBL/GenBank/DDBJ whole genome shotgun (WGS) entry which is preliminary data.</text>
</comment>
<dbReference type="InterPro" id="IPR005119">
    <property type="entry name" value="LysR_subst-bd"/>
</dbReference>
<dbReference type="InterPro" id="IPR000847">
    <property type="entry name" value="LysR_HTH_N"/>
</dbReference>
<dbReference type="Gene3D" id="1.10.10.10">
    <property type="entry name" value="Winged helix-like DNA-binding domain superfamily/Winged helix DNA-binding domain"/>
    <property type="match status" value="1"/>
</dbReference>
<dbReference type="Proteomes" id="UP001620514">
    <property type="component" value="Unassembled WGS sequence"/>
</dbReference>
<evidence type="ECO:0000259" key="5">
    <source>
        <dbReference type="PROSITE" id="PS50931"/>
    </source>
</evidence>
<accession>A0ABW8MHE4</accession>
<dbReference type="InterPro" id="IPR036388">
    <property type="entry name" value="WH-like_DNA-bd_sf"/>
</dbReference>
<dbReference type="EMBL" id="JBIYDN010000008">
    <property type="protein sequence ID" value="MFK4443083.1"/>
    <property type="molecule type" value="Genomic_DNA"/>
</dbReference>
<feature type="domain" description="HTH lysR-type" evidence="5">
    <location>
        <begin position="32"/>
        <end position="89"/>
    </location>
</feature>
<comment type="similarity">
    <text evidence="1">Belongs to the LysR transcriptional regulatory family.</text>
</comment>
<dbReference type="Pfam" id="PF00126">
    <property type="entry name" value="HTH_1"/>
    <property type="match status" value="1"/>
</dbReference>
<dbReference type="GO" id="GO:0003677">
    <property type="term" value="F:DNA binding"/>
    <property type="evidence" value="ECO:0007669"/>
    <property type="project" value="UniProtKB-KW"/>
</dbReference>
<protein>
    <submittedName>
        <fullName evidence="6">DNA-binding transcriptional LysR family regulator</fullName>
    </submittedName>
</protein>
<dbReference type="Gene3D" id="3.40.190.290">
    <property type="match status" value="1"/>
</dbReference>
<dbReference type="PANTHER" id="PTHR30427:SF1">
    <property type="entry name" value="TRANSCRIPTIONAL ACTIVATOR PROTEIN LYSR"/>
    <property type="match status" value="1"/>
</dbReference>
<evidence type="ECO:0000313" key="7">
    <source>
        <dbReference type="Proteomes" id="UP001620514"/>
    </source>
</evidence>
<keyword evidence="7" id="KW-1185">Reference proteome</keyword>
<evidence type="ECO:0000256" key="4">
    <source>
        <dbReference type="ARBA" id="ARBA00023163"/>
    </source>
</evidence>
<keyword evidence="2" id="KW-0805">Transcription regulation</keyword>
<gene>
    <name evidence="6" type="ORF">ABH943_003105</name>
</gene>
<name>A0ABW8MHE4_9BURK</name>
<organism evidence="6 7">
    <name type="scientific">Caballeronia udeis</name>
    <dbReference type="NCBI Taxonomy" id="1232866"/>
    <lineage>
        <taxon>Bacteria</taxon>
        <taxon>Pseudomonadati</taxon>
        <taxon>Pseudomonadota</taxon>
        <taxon>Betaproteobacteria</taxon>
        <taxon>Burkholderiales</taxon>
        <taxon>Burkholderiaceae</taxon>
        <taxon>Caballeronia</taxon>
    </lineage>
</organism>
<dbReference type="SUPFAM" id="SSF53850">
    <property type="entry name" value="Periplasmic binding protein-like II"/>
    <property type="match status" value="1"/>
</dbReference>
<proteinExistence type="inferred from homology"/>
<dbReference type="PROSITE" id="PS50931">
    <property type="entry name" value="HTH_LYSR"/>
    <property type="match status" value="1"/>
</dbReference>
<evidence type="ECO:0000256" key="2">
    <source>
        <dbReference type="ARBA" id="ARBA00023015"/>
    </source>
</evidence>
<dbReference type="InterPro" id="IPR036390">
    <property type="entry name" value="WH_DNA-bd_sf"/>
</dbReference>
<sequence length="332" mass="36898">MSGRASMFVMLERASVSVGRPISKGQGMKRQLNLRQIEAFKAVIEQGTVSRAAEVLFVSQPAVSKLLAHLEEETGLALFERVRGKLAPTRHGMRLYAEIDRIFAGVRQVEQAVDSLRRDEQRHLTVGVLPALSGSFIRRVVMNFLKVHPDVRVSIETRSSQFVADWLITRQIDVGLVSGLVDNPYIDSESLMEHPLICALPPAHPLCKKKIIRPQDLDDAPFITFSAKSQTRQMVEAMFQRHAVRLNVVLETGTAPTVCEFIAAGLGVSLIHPLFADGSQDRMVLRRFKPDMAFDFRLCRMPASRNAGLVDTFIEGARLVAAQVSAELLSDQ</sequence>
<evidence type="ECO:0000256" key="3">
    <source>
        <dbReference type="ARBA" id="ARBA00023125"/>
    </source>
</evidence>
<keyword evidence="4" id="KW-0804">Transcription</keyword>
<evidence type="ECO:0000313" key="6">
    <source>
        <dbReference type="EMBL" id="MFK4443083.1"/>
    </source>
</evidence>
<dbReference type="PRINTS" id="PR00039">
    <property type="entry name" value="HTHLYSR"/>
</dbReference>
<keyword evidence="3 6" id="KW-0238">DNA-binding</keyword>
<dbReference type="SUPFAM" id="SSF46785">
    <property type="entry name" value="Winged helix' DNA-binding domain"/>
    <property type="match status" value="1"/>
</dbReference>
<reference evidence="6 7" key="1">
    <citation type="submission" date="2024-11" db="EMBL/GenBank/DDBJ databases">
        <title>Using genomics to understand microbial adaptation to soil warming.</title>
        <authorList>
            <person name="Deangelis K.M. PhD."/>
        </authorList>
    </citation>
    <scope>NUCLEOTIDE SEQUENCE [LARGE SCALE GENOMIC DNA]</scope>
    <source>
        <strain evidence="6 7">GAS97</strain>
    </source>
</reference>
<dbReference type="Pfam" id="PF03466">
    <property type="entry name" value="LysR_substrate"/>
    <property type="match status" value="1"/>
</dbReference>
<evidence type="ECO:0000256" key="1">
    <source>
        <dbReference type="ARBA" id="ARBA00009437"/>
    </source>
</evidence>